<evidence type="ECO:0000313" key="6">
    <source>
        <dbReference type="EMBL" id="GAA3026149.1"/>
    </source>
</evidence>
<dbReference type="SMART" id="SM00422">
    <property type="entry name" value="HTH_MERR"/>
    <property type="match status" value="2"/>
</dbReference>
<dbReference type="PANTHER" id="PTHR30204">
    <property type="entry name" value="REDOX-CYCLING DRUG-SENSING TRANSCRIPTIONAL ACTIVATOR SOXR"/>
    <property type="match status" value="1"/>
</dbReference>
<dbReference type="Proteomes" id="UP001501577">
    <property type="component" value="Unassembled WGS sequence"/>
</dbReference>
<proteinExistence type="predicted"/>
<evidence type="ECO:0000256" key="4">
    <source>
        <dbReference type="ARBA" id="ARBA00023163"/>
    </source>
</evidence>
<dbReference type="Pfam" id="PF13411">
    <property type="entry name" value="MerR_1"/>
    <property type="match status" value="1"/>
</dbReference>
<dbReference type="InterPro" id="IPR000551">
    <property type="entry name" value="MerR-type_HTH_dom"/>
</dbReference>
<keyword evidence="7" id="KW-1185">Reference proteome</keyword>
<name>A0ABN3YDF1_9ENTE</name>
<feature type="domain" description="HTH merR-type" evidence="5">
    <location>
        <begin position="116"/>
        <end position="185"/>
    </location>
</feature>
<evidence type="ECO:0000313" key="7">
    <source>
        <dbReference type="Proteomes" id="UP001501577"/>
    </source>
</evidence>
<gene>
    <name evidence="6" type="ORF">GCM10019998_23320</name>
</gene>
<dbReference type="InterPro" id="IPR009061">
    <property type="entry name" value="DNA-bd_dom_put_sf"/>
</dbReference>
<evidence type="ECO:0000259" key="5">
    <source>
        <dbReference type="PROSITE" id="PS50937"/>
    </source>
</evidence>
<organism evidence="6 7">
    <name type="scientific">Tetragenococcus solitarius</name>
    <dbReference type="NCBI Taxonomy" id="71453"/>
    <lineage>
        <taxon>Bacteria</taxon>
        <taxon>Bacillati</taxon>
        <taxon>Bacillota</taxon>
        <taxon>Bacilli</taxon>
        <taxon>Lactobacillales</taxon>
        <taxon>Enterococcaceae</taxon>
        <taxon>Tetragenococcus</taxon>
    </lineage>
</organism>
<dbReference type="PANTHER" id="PTHR30204:SF69">
    <property type="entry name" value="MERR-FAMILY TRANSCRIPTIONAL REGULATOR"/>
    <property type="match status" value="1"/>
</dbReference>
<dbReference type="SUPFAM" id="SSF46955">
    <property type="entry name" value="Putative DNA-binding domain"/>
    <property type="match status" value="2"/>
</dbReference>
<dbReference type="RefSeq" id="WP_068709101.1">
    <property type="nucleotide sequence ID" value="NZ_BAAAXQ010000077.1"/>
</dbReference>
<reference evidence="6 7" key="1">
    <citation type="journal article" date="2019" name="Int. J. Syst. Evol. Microbiol.">
        <title>The Global Catalogue of Microorganisms (GCM) 10K type strain sequencing project: providing services to taxonomists for standard genome sequencing and annotation.</title>
        <authorList>
            <consortium name="The Broad Institute Genomics Platform"/>
            <consortium name="The Broad Institute Genome Sequencing Center for Infectious Disease"/>
            <person name="Wu L."/>
            <person name="Ma J."/>
        </authorList>
    </citation>
    <scope>NUCLEOTIDE SEQUENCE [LARGE SCALE GENOMIC DNA]</scope>
    <source>
        <strain evidence="6 7">JCM 8736</strain>
    </source>
</reference>
<keyword evidence="4" id="KW-0804">Transcription</keyword>
<dbReference type="PROSITE" id="PS50937">
    <property type="entry name" value="HTH_MERR_2"/>
    <property type="match status" value="2"/>
</dbReference>
<dbReference type="InterPro" id="IPR047057">
    <property type="entry name" value="MerR_fam"/>
</dbReference>
<feature type="domain" description="HTH merR-type" evidence="5">
    <location>
        <begin position="1"/>
        <end position="70"/>
    </location>
</feature>
<keyword evidence="2" id="KW-0805">Transcription regulation</keyword>
<keyword evidence="1" id="KW-0678">Repressor</keyword>
<keyword evidence="3" id="KW-0238">DNA-binding</keyword>
<comment type="caution">
    <text evidence="6">The sequence shown here is derived from an EMBL/GenBank/DDBJ whole genome shotgun (WGS) entry which is preliminary data.</text>
</comment>
<sequence>MEYTMKEMIEYIGVSNTTLKRYESNGLIPPVFYTKGKHRRYEEIHFITFKTIRILLKGFDIAVAYQLMKLAKEREFIKANWIIAQSQKDLVKKKETLQMHKEFILSVPQKSLKKQTMRIGELAKFADIQSSTIRYWEKRGLIEATRDKSSGYRFYEKSEVRKTIIISLLRKSIYNLEVIKGIVDEIDDKNLTSIKKHYTTVNNELDKQLAMQLRGISSYMTYCEKMMSKKDE</sequence>
<accession>A0ABN3YDF1</accession>
<dbReference type="Gene3D" id="1.10.1660.10">
    <property type="match status" value="2"/>
</dbReference>
<evidence type="ECO:0000256" key="2">
    <source>
        <dbReference type="ARBA" id="ARBA00023015"/>
    </source>
</evidence>
<protein>
    <recommendedName>
        <fullName evidence="5">HTH merR-type domain-containing protein</fullName>
    </recommendedName>
</protein>
<evidence type="ECO:0000256" key="1">
    <source>
        <dbReference type="ARBA" id="ARBA00022491"/>
    </source>
</evidence>
<evidence type="ECO:0000256" key="3">
    <source>
        <dbReference type="ARBA" id="ARBA00023125"/>
    </source>
</evidence>
<dbReference type="EMBL" id="BAAAXQ010000077">
    <property type="protein sequence ID" value="GAA3026149.1"/>
    <property type="molecule type" value="Genomic_DNA"/>
</dbReference>
<dbReference type="Pfam" id="PF00376">
    <property type="entry name" value="MerR"/>
    <property type="match status" value="1"/>
</dbReference>